<accession>A0AAD7BE41</accession>
<dbReference type="InterPro" id="IPR037056">
    <property type="entry name" value="RNase_H1_N_sf"/>
</dbReference>
<evidence type="ECO:0000313" key="3">
    <source>
        <dbReference type="Proteomes" id="UP001221142"/>
    </source>
</evidence>
<feature type="domain" description="Ribonuclease H1 N-terminal" evidence="1">
    <location>
        <begin position="106"/>
        <end position="148"/>
    </location>
</feature>
<dbReference type="Proteomes" id="UP001221142">
    <property type="component" value="Unassembled WGS sequence"/>
</dbReference>
<feature type="domain" description="Ribonuclease H1 N-terminal" evidence="1">
    <location>
        <begin position="199"/>
        <end position="240"/>
    </location>
</feature>
<organism evidence="2 3">
    <name type="scientific">Roridomyces roridus</name>
    <dbReference type="NCBI Taxonomy" id="1738132"/>
    <lineage>
        <taxon>Eukaryota</taxon>
        <taxon>Fungi</taxon>
        <taxon>Dikarya</taxon>
        <taxon>Basidiomycota</taxon>
        <taxon>Agaricomycotina</taxon>
        <taxon>Agaricomycetes</taxon>
        <taxon>Agaricomycetidae</taxon>
        <taxon>Agaricales</taxon>
        <taxon>Marasmiineae</taxon>
        <taxon>Mycenaceae</taxon>
        <taxon>Roridomyces</taxon>
    </lineage>
</organism>
<sequence>MPMRLFDPVDEIDEILAALTLQERQESRQVIDDAEYSESSRTHSSPALCHRTTGVCLSATLALDSLTRSQPRLTPDWSLAATAVQGGHGGSVRSLHSASKRRRKYKVYVVFRGHHVGLVPTWPQCSQATQQFRFSLFQGYQSSTVAAAAFDYALDHGWVSTQATLATVPVPRASVPGPIAVATGPEPAPLSRRAVDDLWYIVYRGVHPGIFPTFLECALNVLGYEGAVHESVHTFAEAQAKFARAQRGGEVVVL</sequence>
<gene>
    <name evidence="2" type="ORF">FB45DRAFT_1034231</name>
</gene>
<dbReference type="EMBL" id="JARKIF010000020">
    <property type="protein sequence ID" value="KAJ7617993.1"/>
    <property type="molecule type" value="Genomic_DNA"/>
</dbReference>
<dbReference type="Pfam" id="PF01693">
    <property type="entry name" value="Cauli_VI"/>
    <property type="match status" value="2"/>
</dbReference>
<comment type="caution">
    <text evidence="2">The sequence shown here is derived from an EMBL/GenBank/DDBJ whole genome shotgun (WGS) entry which is preliminary data.</text>
</comment>
<dbReference type="SUPFAM" id="SSF55658">
    <property type="entry name" value="L9 N-domain-like"/>
    <property type="match status" value="1"/>
</dbReference>
<dbReference type="Gene3D" id="3.40.970.10">
    <property type="entry name" value="Ribonuclease H1, N-terminal domain"/>
    <property type="match status" value="2"/>
</dbReference>
<dbReference type="AlphaFoldDB" id="A0AAD7BE41"/>
<dbReference type="InterPro" id="IPR009027">
    <property type="entry name" value="Ribosomal_bL9/RNase_H1_N"/>
</dbReference>
<dbReference type="InterPro" id="IPR011320">
    <property type="entry name" value="RNase_H1_N"/>
</dbReference>
<protein>
    <recommendedName>
        <fullName evidence="1">Ribonuclease H1 N-terminal domain-containing protein</fullName>
    </recommendedName>
</protein>
<proteinExistence type="predicted"/>
<keyword evidence="3" id="KW-1185">Reference proteome</keyword>
<evidence type="ECO:0000259" key="1">
    <source>
        <dbReference type="Pfam" id="PF01693"/>
    </source>
</evidence>
<evidence type="ECO:0000313" key="2">
    <source>
        <dbReference type="EMBL" id="KAJ7617993.1"/>
    </source>
</evidence>
<name>A0AAD7BE41_9AGAR</name>
<reference evidence="2" key="1">
    <citation type="submission" date="2023-03" db="EMBL/GenBank/DDBJ databases">
        <title>Massive genome expansion in bonnet fungi (Mycena s.s.) driven by repeated elements and novel gene families across ecological guilds.</title>
        <authorList>
            <consortium name="Lawrence Berkeley National Laboratory"/>
            <person name="Harder C.B."/>
            <person name="Miyauchi S."/>
            <person name="Viragh M."/>
            <person name="Kuo A."/>
            <person name="Thoen E."/>
            <person name="Andreopoulos B."/>
            <person name="Lu D."/>
            <person name="Skrede I."/>
            <person name="Drula E."/>
            <person name="Henrissat B."/>
            <person name="Morin E."/>
            <person name="Kohler A."/>
            <person name="Barry K."/>
            <person name="LaButti K."/>
            <person name="Morin E."/>
            <person name="Salamov A."/>
            <person name="Lipzen A."/>
            <person name="Mereny Z."/>
            <person name="Hegedus B."/>
            <person name="Baldrian P."/>
            <person name="Stursova M."/>
            <person name="Weitz H."/>
            <person name="Taylor A."/>
            <person name="Grigoriev I.V."/>
            <person name="Nagy L.G."/>
            <person name="Martin F."/>
            <person name="Kauserud H."/>
        </authorList>
    </citation>
    <scope>NUCLEOTIDE SEQUENCE</scope>
    <source>
        <strain evidence="2">9284</strain>
    </source>
</reference>